<dbReference type="PANTHER" id="PTHR37469">
    <property type="entry name" value="CELLOBIONIC ACID PHOSPHORYLASE-RELATED"/>
    <property type="match status" value="1"/>
</dbReference>
<evidence type="ECO:0000313" key="8">
    <source>
        <dbReference type="Proteomes" id="UP000322267"/>
    </source>
</evidence>
<evidence type="ECO:0000256" key="1">
    <source>
        <dbReference type="ARBA" id="ARBA00022676"/>
    </source>
</evidence>
<dbReference type="OrthoDB" id="9769991at2"/>
<organism evidence="7 8">
    <name type="scientific">Rossellomorea vietnamensis</name>
    <dbReference type="NCBI Taxonomy" id="218284"/>
    <lineage>
        <taxon>Bacteria</taxon>
        <taxon>Bacillati</taxon>
        <taxon>Bacillota</taxon>
        <taxon>Bacilli</taxon>
        <taxon>Bacillales</taxon>
        <taxon>Bacillaceae</taxon>
        <taxon>Rossellomorea</taxon>
    </lineage>
</organism>
<dbReference type="EMBL" id="VTEI01000003">
    <property type="protein sequence ID" value="TYS18140.1"/>
    <property type="molecule type" value="Genomic_DNA"/>
</dbReference>
<keyword evidence="2" id="KW-0808">Transferase</keyword>
<dbReference type="PANTHER" id="PTHR37469:SF2">
    <property type="entry name" value="CELLOBIONIC ACID PHOSPHORYLASE"/>
    <property type="match status" value="1"/>
</dbReference>
<evidence type="ECO:0000259" key="6">
    <source>
        <dbReference type="Pfam" id="PF21958"/>
    </source>
</evidence>
<dbReference type="AlphaFoldDB" id="A0A5D4NW16"/>
<accession>A0A5D4NW16</accession>
<keyword evidence="1" id="KW-0328">Glycosyltransferase</keyword>
<sequence length="1079" mass="124069">MINQVLSNPVDGSLNNIYLRIHEESEIKAIPLLGVHSRSTVSVSTYEIKWAGQADSIEYEVRFSLTPRGIWFWDIQLEGTNADIDVIYGQDISIANMGAVRSNEAYTSQYIDHSVFKSPVRGYVVCSRQNQPQDGLFPYLQQGSLGKTVGYSTDGYQFFGLSYKTTNTPEILSSTHLKNEVYQYEFAYTALQSEKVTLDGKHQFTFYGLFKEDHPHAISESEYEDEVLEAWQSVQSNAPVYSDPINRVVLSDKVGSPLQTIEMDTDEINRFFPDRILEEQAEGSLLSFFTPTYEHVVLKQKEQLVERPHGHILMNGNNDYIRDDVFTTSVYMYGMFNSQIAVGNISMNKMITNSRNPLNILKTSGQRIYVEMDGRYCLMTMPSLFEMGMNYAKWYYKTADELFIITTFTTVDKKDVQLEFEAQSGKSYRYLVTHQVTMNNNEYEAPFAYNIEGNQVTFKADSLSDSSDTLPELGYRLQLNGADVQFGDERLIAHNVEPMSASLLVGLIDSASKWTLSIQGDLYGDLPDFDERNFTIETHKYREYYKQVMRGFHLSNAGETSEELEKVNALAYWYTHNMLVHFSTPHGLEQYGGAAWGTRDVNQGPVEYFMATQNYSTVREIITSVFAHQYEDSGDWPQWFMFDQYTKIQQTDSHGDIIVWPLKVVGDYIEATEDYEILKEQIAYMDKSSFTFTENKESLLSHIKKEIAYMKEHFLHDTFLPSYDDGDWDDTLQPANQQLKKYMVSTWTVALMYQSLRKFASILAKVDKEEASRVDELVEGIRQDFYSYILTSDVIPGFVYMEKPDEAEFMLHPTDSKTGIHYRLLPMQRSIISELFTPEQADRHYKLIREHLYCPDGVRLMNQPANYTGGVSTHFKRAEQASNFGREIGLQYVHAHIRFVEAMAKLGIKEEVWQGLRVINPIKIQEAVPNAEIRQSNAYFSSSDGKFNTRYEAQEHFHKLKDGSVPVKGGWRIYSSGPGIYMNQLISNALGIRQFEGNLILDAILPESMDGTEFTYSFQDKPISLIYHLQTDERYVKINGKRVETTNTDNSYRKGGLMISKEILKDLLKNDRNVIELFI</sequence>
<name>A0A5D4NW16_9BACI</name>
<evidence type="ECO:0000259" key="5">
    <source>
        <dbReference type="Pfam" id="PF21270"/>
    </source>
</evidence>
<evidence type="ECO:0000259" key="4">
    <source>
        <dbReference type="Pfam" id="PF21250"/>
    </source>
</evidence>
<dbReference type="SUPFAM" id="SSF48208">
    <property type="entry name" value="Six-hairpin glycosidases"/>
    <property type="match status" value="1"/>
</dbReference>
<gene>
    <name evidence="7" type="ORF">FZC78_09415</name>
</gene>
<dbReference type="InterPro" id="IPR048773">
    <property type="entry name" value="SOGP_C"/>
</dbReference>
<feature type="domain" description="Glycoside phosphorylase C-terminal" evidence="5">
    <location>
        <begin position="991"/>
        <end position="1073"/>
    </location>
</feature>
<evidence type="ECO:0000313" key="7">
    <source>
        <dbReference type="EMBL" id="TYS18140.1"/>
    </source>
</evidence>
<dbReference type="Pfam" id="PF21250">
    <property type="entry name" value="SOGP_2nd"/>
    <property type="match status" value="1"/>
</dbReference>
<dbReference type="Proteomes" id="UP000322267">
    <property type="component" value="Unassembled WGS sequence"/>
</dbReference>
<evidence type="ECO:0000259" key="3">
    <source>
        <dbReference type="Pfam" id="PF17167"/>
    </source>
</evidence>
<dbReference type="InterPro" id="IPR008928">
    <property type="entry name" value="6-hairpin_glycosidase_sf"/>
</dbReference>
<dbReference type="InterPro" id="IPR048771">
    <property type="entry name" value="SOGP_2nd"/>
</dbReference>
<dbReference type="GO" id="GO:0016757">
    <property type="term" value="F:glycosyltransferase activity"/>
    <property type="evidence" value="ECO:0007669"/>
    <property type="project" value="UniProtKB-KW"/>
</dbReference>
<feature type="domain" description="Glycoside phosphorylase super sandwich" evidence="4">
    <location>
        <begin position="272"/>
        <end position="520"/>
    </location>
</feature>
<dbReference type="InterPro" id="IPR053831">
    <property type="entry name" value="SOGP_N"/>
</dbReference>
<feature type="domain" description="Glycosyl hydrolase 94 catalytic" evidence="3">
    <location>
        <begin position="651"/>
        <end position="939"/>
    </location>
</feature>
<dbReference type="InterPro" id="IPR033432">
    <property type="entry name" value="GH94_catalytic"/>
</dbReference>
<dbReference type="Pfam" id="PF21958">
    <property type="entry name" value="SOGP_N"/>
    <property type="match status" value="1"/>
</dbReference>
<evidence type="ECO:0000256" key="2">
    <source>
        <dbReference type="ARBA" id="ARBA00022679"/>
    </source>
</evidence>
<dbReference type="InterPro" id="IPR052047">
    <property type="entry name" value="GH94_Enzymes"/>
</dbReference>
<dbReference type="Gene3D" id="1.50.10.10">
    <property type="match status" value="1"/>
</dbReference>
<dbReference type="Pfam" id="PF17167">
    <property type="entry name" value="Glyco_hydro_94"/>
    <property type="match status" value="1"/>
</dbReference>
<dbReference type="Pfam" id="PF21270">
    <property type="entry name" value="SOGP_4th"/>
    <property type="match status" value="1"/>
</dbReference>
<proteinExistence type="predicted"/>
<protein>
    <submittedName>
        <fullName evidence="7">Cellobiose phosphorylase</fullName>
    </submittedName>
</protein>
<reference evidence="7 8" key="1">
    <citation type="submission" date="2019-08" db="EMBL/GenBank/DDBJ databases">
        <title>Bacillus genomes from the desert of Cuatro Cienegas, Coahuila.</title>
        <authorList>
            <person name="Olmedo-Alvarez G."/>
        </authorList>
    </citation>
    <scope>NUCLEOTIDE SEQUENCE [LARGE SCALE GENOMIC DNA]</scope>
    <source>
        <strain evidence="7 8">CH34_1T</strain>
    </source>
</reference>
<dbReference type="InterPro" id="IPR012341">
    <property type="entry name" value="6hp_glycosidase-like_sf"/>
</dbReference>
<feature type="domain" description="SOGP N-terminal" evidence="6">
    <location>
        <begin position="1"/>
        <end position="208"/>
    </location>
</feature>
<comment type="caution">
    <text evidence="7">The sequence shown here is derived from an EMBL/GenBank/DDBJ whole genome shotgun (WGS) entry which is preliminary data.</text>
</comment>
<dbReference type="GO" id="GO:0005975">
    <property type="term" value="P:carbohydrate metabolic process"/>
    <property type="evidence" value="ECO:0007669"/>
    <property type="project" value="InterPro"/>
</dbReference>